<dbReference type="InterPro" id="IPR040365">
    <property type="entry name" value="EFHD1/2"/>
</dbReference>
<comment type="caution">
    <text evidence="6">The sequence shown here is derived from an EMBL/GenBank/DDBJ whole genome shotgun (WGS) entry which is preliminary data.</text>
</comment>
<dbReference type="Proteomes" id="UP000663852">
    <property type="component" value="Unassembled WGS sequence"/>
</dbReference>
<evidence type="ECO:0000256" key="1">
    <source>
        <dbReference type="ARBA" id="ARBA00022723"/>
    </source>
</evidence>
<proteinExistence type="predicted"/>
<name>A0A815D9A9_ADIRI</name>
<keyword evidence="2" id="KW-0677">Repeat</keyword>
<dbReference type="GO" id="GO:0005509">
    <property type="term" value="F:calcium ion binding"/>
    <property type="evidence" value="ECO:0007669"/>
    <property type="project" value="InterPro"/>
</dbReference>
<organism evidence="6 7">
    <name type="scientific">Adineta ricciae</name>
    <name type="common">Rotifer</name>
    <dbReference type="NCBI Taxonomy" id="249248"/>
    <lineage>
        <taxon>Eukaryota</taxon>
        <taxon>Metazoa</taxon>
        <taxon>Spiralia</taxon>
        <taxon>Gnathifera</taxon>
        <taxon>Rotifera</taxon>
        <taxon>Eurotatoria</taxon>
        <taxon>Bdelloidea</taxon>
        <taxon>Adinetida</taxon>
        <taxon>Adinetidae</taxon>
        <taxon>Adineta</taxon>
    </lineage>
</organism>
<feature type="compositionally biased region" description="Low complexity" evidence="4">
    <location>
        <begin position="50"/>
        <end position="77"/>
    </location>
</feature>
<dbReference type="SUPFAM" id="SSF47473">
    <property type="entry name" value="EF-hand"/>
    <property type="match status" value="1"/>
</dbReference>
<keyword evidence="3" id="KW-0106">Calcium</keyword>
<dbReference type="InterPro" id="IPR011992">
    <property type="entry name" value="EF-hand-dom_pair"/>
</dbReference>
<evidence type="ECO:0000313" key="6">
    <source>
        <dbReference type="EMBL" id="CAF1294812.1"/>
    </source>
</evidence>
<dbReference type="CDD" id="cd00051">
    <property type="entry name" value="EFh"/>
    <property type="match status" value="1"/>
</dbReference>
<dbReference type="EMBL" id="CAJNOJ010000211">
    <property type="protein sequence ID" value="CAF1294812.1"/>
    <property type="molecule type" value="Genomic_DNA"/>
</dbReference>
<dbReference type="InterPro" id="IPR002048">
    <property type="entry name" value="EF_hand_dom"/>
</dbReference>
<evidence type="ECO:0000313" key="7">
    <source>
        <dbReference type="Proteomes" id="UP000663852"/>
    </source>
</evidence>
<dbReference type="InterPro" id="IPR018247">
    <property type="entry name" value="EF_Hand_1_Ca_BS"/>
</dbReference>
<sequence>MLALCFFSSFTLSLYVHVIRKENEKRETFLIMDADLAQKLSRRIRRIESAESSSETSSITGTGTTDDPDSPLSSSSASYEYQRSTVFNPYTEYSEFTRKQIQSLMQTFEKYDTDKDKSLNFNELKVMMEKLGMPQTHLGLKEMIKQVDEDQDGKISFREFLLIFRKAMSGDGEIENEKSTIASVLQKLYSMLVEIDVAKEGVGGAKNFFEAKVAAIREGDKFQREIREEQEQRRRIEEDKARRKVAFQNRLAQFQTT</sequence>
<dbReference type="PANTHER" id="PTHR13025">
    <property type="entry name" value="EF-HAND DOMAIN-CONTAINING PROTEIN D"/>
    <property type="match status" value="1"/>
</dbReference>
<reference evidence="6" key="1">
    <citation type="submission" date="2021-02" db="EMBL/GenBank/DDBJ databases">
        <authorList>
            <person name="Nowell W R."/>
        </authorList>
    </citation>
    <scope>NUCLEOTIDE SEQUENCE</scope>
</reference>
<keyword evidence="1" id="KW-0479">Metal-binding</keyword>
<dbReference type="OrthoDB" id="6572480at2759"/>
<dbReference type="PROSITE" id="PS50222">
    <property type="entry name" value="EF_HAND_2"/>
    <property type="match status" value="2"/>
</dbReference>
<feature type="domain" description="EF-hand" evidence="5">
    <location>
        <begin position="99"/>
        <end position="134"/>
    </location>
</feature>
<dbReference type="FunFam" id="1.10.238.10:FF:000112">
    <property type="entry name" value="EF-hand domain family, member D2"/>
    <property type="match status" value="1"/>
</dbReference>
<dbReference type="Pfam" id="PF13499">
    <property type="entry name" value="EF-hand_7"/>
    <property type="match status" value="1"/>
</dbReference>
<accession>A0A815D9A9</accession>
<protein>
    <recommendedName>
        <fullName evidence="5">EF-hand domain-containing protein</fullName>
    </recommendedName>
</protein>
<evidence type="ECO:0000256" key="2">
    <source>
        <dbReference type="ARBA" id="ARBA00022737"/>
    </source>
</evidence>
<evidence type="ECO:0000256" key="3">
    <source>
        <dbReference type="ARBA" id="ARBA00022837"/>
    </source>
</evidence>
<dbReference type="SMART" id="SM00054">
    <property type="entry name" value="EFh"/>
    <property type="match status" value="2"/>
</dbReference>
<feature type="region of interest" description="Disordered" evidence="4">
    <location>
        <begin position="47"/>
        <end position="77"/>
    </location>
</feature>
<evidence type="ECO:0000256" key="4">
    <source>
        <dbReference type="SAM" id="MobiDB-lite"/>
    </source>
</evidence>
<dbReference type="AlphaFoldDB" id="A0A815D9A9"/>
<evidence type="ECO:0000259" key="5">
    <source>
        <dbReference type="PROSITE" id="PS50222"/>
    </source>
</evidence>
<dbReference type="PANTHER" id="PTHR13025:SF6">
    <property type="entry name" value="EF-HAND DOMAIN-CONTAINING PROTEIN-RELATED"/>
    <property type="match status" value="1"/>
</dbReference>
<dbReference type="PROSITE" id="PS00018">
    <property type="entry name" value="EF_HAND_1"/>
    <property type="match status" value="2"/>
</dbReference>
<gene>
    <name evidence="6" type="ORF">EDS130_LOCUS30282</name>
</gene>
<dbReference type="Gene3D" id="1.10.238.10">
    <property type="entry name" value="EF-hand"/>
    <property type="match status" value="1"/>
</dbReference>
<feature type="domain" description="EF-hand" evidence="5">
    <location>
        <begin position="135"/>
        <end position="170"/>
    </location>
</feature>